<accession>A0A3A8E9R4</accession>
<dbReference type="CDD" id="cd20897">
    <property type="entry name" value="Smlt3025-like"/>
    <property type="match status" value="1"/>
</dbReference>
<dbReference type="InterPro" id="IPR049732">
    <property type="entry name" value="Smlt3025-like"/>
</dbReference>
<name>A0A3A8E9R4_9GAMM</name>
<reference evidence="1 2" key="1">
    <citation type="submission" date="2018-09" db="EMBL/GenBank/DDBJ databases">
        <title>The draft genome of Acinetobacter spp. strains.</title>
        <authorList>
            <person name="Qin J."/>
            <person name="Feng Y."/>
            <person name="Zong Z."/>
        </authorList>
    </citation>
    <scope>NUCLEOTIDE SEQUENCE [LARGE SCALE GENOMIC DNA]</scope>
    <source>
        <strain evidence="1 2">WCHAc060012</strain>
    </source>
</reference>
<dbReference type="Proteomes" id="UP000282388">
    <property type="component" value="Unassembled WGS sequence"/>
</dbReference>
<dbReference type="RefSeq" id="WP_120403036.1">
    <property type="nucleotide sequence ID" value="NZ_RAXV01000025.1"/>
</dbReference>
<dbReference type="OrthoDB" id="6677179at2"/>
<keyword evidence="2" id="KW-1185">Reference proteome</keyword>
<dbReference type="EMBL" id="RAXV01000025">
    <property type="protein sequence ID" value="RKG30336.1"/>
    <property type="molecule type" value="Genomic_DNA"/>
</dbReference>
<sequence length="287" mass="33637">MKKLYLFVFSVILFLGYMYKDTPHEAEFKPPISPYGLAYHAGNLGGQPVLLSEQVQWLEYEDSPRLVRENRYKGYKPPPRDFNSVITSFSIDMKYTTGLVFVGYGGAPEGSEAARTAKESQKQYRAEEHQKHNEWVTIMTNAGVRYRPNLTAFFLNNTLDSQIQSHEQLKKYHYASIYIPANKEEFGLEKYNPHPDWVSSDGYPETKDMYVEKDNRGKVITLIFCKNKERNNLEKRCHMYWNIEPFMKVQLEALFNRVHLKDWRLIQERSEKIIKDLAVDPKTISTN</sequence>
<evidence type="ECO:0000313" key="1">
    <source>
        <dbReference type="EMBL" id="RKG30336.1"/>
    </source>
</evidence>
<dbReference type="AlphaFoldDB" id="A0A3A8E9R4"/>
<organism evidence="1 2">
    <name type="scientific">Acinetobacter tianfuensis</name>
    <dbReference type="NCBI Taxonomy" id="2419603"/>
    <lineage>
        <taxon>Bacteria</taxon>
        <taxon>Pseudomonadati</taxon>
        <taxon>Pseudomonadota</taxon>
        <taxon>Gammaproteobacteria</taxon>
        <taxon>Moraxellales</taxon>
        <taxon>Moraxellaceae</taxon>
        <taxon>Acinetobacter</taxon>
    </lineage>
</organism>
<comment type="caution">
    <text evidence="1">The sequence shown here is derived from an EMBL/GenBank/DDBJ whole genome shotgun (WGS) entry which is preliminary data.</text>
</comment>
<gene>
    <name evidence="1" type="ORF">D7V32_11680</name>
</gene>
<protein>
    <submittedName>
        <fullName evidence="1">Uncharacterized protein</fullName>
    </submittedName>
</protein>
<evidence type="ECO:0000313" key="2">
    <source>
        <dbReference type="Proteomes" id="UP000282388"/>
    </source>
</evidence>
<proteinExistence type="predicted"/>